<dbReference type="InterPro" id="IPR036890">
    <property type="entry name" value="HATPase_C_sf"/>
</dbReference>
<organism evidence="5 6">
    <name type="scientific">Saccoglossus kowalevskii</name>
    <name type="common">Acorn worm</name>
    <dbReference type="NCBI Taxonomy" id="10224"/>
    <lineage>
        <taxon>Eukaryota</taxon>
        <taxon>Metazoa</taxon>
        <taxon>Hemichordata</taxon>
        <taxon>Enteropneusta</taxon>
        <taxon>Harrimaniidae</taxon>
        <taxon>Saccoglossus</taxon>
    </lineage>
</organism>
<dbReference type="Gene3D" id="3.30.565.10">
    <property type="entry name" value="Histidine kinase-like ATPase, C-terminal domain"/>
    <property type="match status" value="1"/>
</dbReference>
<dbReference type="RefSeq" id="XP_006823211.1">
    <property type="nucleotide sequence ID" value="XM_006823148.1"/>
</dbReference>
<name>A0ABM0MT70_SACKO</name>
<dbReference type="SUPFAM" id="SSF55874">
    <property type="entry name" value="ATPase domain of HSP90 chaperone/DNA topoisomerase II/histidine kinase"/>
    <property type="match status" value="1"/>
</dbReference>
<accession>A0ABM0MT70</accession>
<proteinExistence type="predicted"/>
<dbReference type="PANTHER" id="PTHR23337">
    <property type="entry name" value="ZINC FINGER CW-TYPE COILED-COIL DOMAIN PROTEIN 1"/>
    <property type="match status" value="1"/>
</dbReference>
<dbReference type="GeneID" id="100378141"/>
<evidence type="ECO:0000256" key="3">
    <source>
        <dbReference type="ARBA" id="ARBA00023054"/>
    </source>
</evidence>
<sequence>TTHEFLFGALAELLDNARDAGASRIEVDTVLNDEVQGGYLIYFLDDGEGMDPGDTASIITFGKSSKRAIHSNMIGQYGNGLKSGSMRIGKDMILFTKKDDTKSCLFISRTFHEDKNIEEVIVPIPSFNGRTNQPLLKNGADITKHEQEMELILKYSPFHSEKDFMAQFDKITAPSGTLVVIFNLKLLDNGEPELDIKTDSKDIIMANPYIGEDEIEDRDYLERRSFRAYSAVLYVEPKMKVYIRGHKVQTKRLPNSLYKPKQYRYTSLRFKKRSEIEASKADKEAKW</sequence>
<keyword evidence="4" id="KW-0539">Nucleus</keyword>
<evidence type="ECO:0000256" key="4">
    <source>
        <dbReference type="ARBA" id="ARBA00023242"/>
    </source>
</evidence>
<dbReference type="Proteomes" id="UP000694865">
    <property type="component" value="Unplaced"/>
</dbReference>
<dbReference type="Pfam" id="PF13589">
    <property type="entry name" value="HATPase_c_3"/>
    <property type="match status" value="1"/>
</dbReference>
<comment type="subcellular location">
    <subcellularLocation>
        <location evidence="1">Nucleus</location>
    </subcellularLocation>
</comment>
<evidence type="ECO:0000313" key="6">
    <source>
        <dbReference type="RefSeq" id="XP_006823211.1"/>
    </source>
</evidence>
<keyword evidence="2" id="KW-0479">Metal-binding</keyword>
<evidence type="ECO:0000256" key="2">
    <source>
        <dbReference type="ARBA" id="ARBA00022723"/>
    </source>
</evidence>
<keyword evidence="3" id="KW-0175">Coiled coil</keyword>
<evidence type="ECO:0000313" key="5">
    <source>
        <dbReference type="Proteomes" id="UP000694865"/>
    </source>
</evidence>
<reference evidence="6" key="1">
    <citation type="submission" date="2025-08" db="UniProtKB">
        <authorList>
            <consortium name="RefSeq"/>
        </authorList>
    </citation>
    <scope>IDENTIFICATION</scope>
    <source>
        <tissue evidence="6">Testes</tissue>
    </source>
</reference>
<feature type="non-terminal residue" evidence="6">
    <location>
        <position position="287"/>
    </location>
</feature>
<protein>
    <submittedName>
        <fullName evidence="6">MORC family CW-type zinc finger protein 2A-like</fullName>
    </submittedName>
</protein>
<evidence type="ECO:0000256" key="1">
    <source>
        <dbReference type="ARBA" id="ARBA00004123"/>
    </source>
</evidence>
<feature type="non-terminal residue" evidence="6">
    <location>
        <position position="1"/>
    </location>
</feature>
<gene>
    <name evidence="6" type="primary">LOC100378141</name>
</gene>
<dbReference type="PANTHER" id="PTHR23337:SF3">
    <property type="entry name" value="MORC FAMILY CW-TYPE ZINC FINGER 2"/>
    <property type="match status" value="1"/>
</dbReference>
<keyword evidence="5" id="KW-1185">Reference proteome</keyword>